<dbReference type="KEGG" id="rpq:rpr22_CDS683"/>
<evidence type="ECO:0000313" key="2">
    <source>
        <dbReference type="EMBL" id="ADE30256.1"/>
    </source>
</evidence>
<sequence length="70" mass="8356">MKDLIACRILVLKIYAIMLCMYNSLYSDCLYTKDYINIPKSNGYQSLHNIIQLLHSKRTVKIKIRREVYK</sequence>
<dbReference type="SUPFAM" id="SSF81301">
    <property type="entry name" value="Nucleotidyltransferase"/>
    <property type="match status" value="1"/>
</dbReference>
<dbReference type="Proteomes" id="UP000006931">
    <property type="component" value="Chromosome"/>
</dbReference>
<protein>
    <submittedName>
        <fullName evidence="2">Guanosine polyphosphate pyrophosphohydrolase/synthetase</fullName>
    </submittedName>
</protein>
<dbReference type="Pfam" id="PF04607">
    <property type="entry name" value="RelA_SpoT"/>
    <property type="match status" value="1"/>
</dbReference>
<proteinExistence type="predicted"/>
<organism evidence="2 3">
    <name type="scientific">Rickettsia prowazekii (strain Rp22)</name>
    <dbReference type="NCBI Taxonomy" id="449216"/>
    <lineage>
        <taxon>Bacteria</taxon>
        <taxon>Pseudomonadati</taxon>
        <taxon>Pseudomonadota</taxon>
        <taxon>Alphaproteobacteria</taxon>
        <taxon>Rickettsiales</taxon>
        <taxon>Rickettsiaceae</taxon>
        <taxon>Rickettsieae</taxon>
        <taxon>Rickettsia</taxon>
        <taxon>typhus group</taxon>
    </lineage>
</organism>
<dbReference type="InterPro" id="IPR007685">
    <property type="entry name" value="RelA_SpoT"/>
</dbReference>
<evidence type="ECO:0000313" key="3">
    <source>
        <dbReference type="Proteomes" id="UP000006931"/>
    </source>
</evidence>
<accession>D5AXW7</accession>
<evidence type="ECO:0000259" key="1">
    <source>
        <dbReference type="Pfam" id="PF04607"/>
    </source>
</evidence>
<dbReference type="InterPro" id="IPR043519">
    <property type="entry name" value="NT_sf"/>
</dbReference>
<dbReference type="AlphaFoldDB" id="D5AXW7"/>
<dbReference type="Gene3D" id="3.30.460.10">
    <property type="entry name" value="Beta Polymerase, domain 2"/>
    <property type="match status" value="1"/>
</dbReference>
<dbReference type="HOGENOM" id="CLU_2755296_0_0_5"/>
<dbReference type="GO" id="GO:0015969">
    <property type="term" value="P:guanosine tetraphosphate metabolic process"/>
    <property type="evidence" value="ECO:0007669"/>
    <property type="project" value="InterPro"/>
</dbReference>
<dbReference type="PATRIC" id="fig|449216.3.peg.715"/>
<reference evidence="2 3" key="1">
    <citation type="journal article" date="2010" name="Genome Res.">
        <title>Genomic, proteomic, and transcriptomic analysis of virulent and avirulent Rickettsia prowazekii reveals its adaptive mutation capabilities.</title>
        <authorList>
            <person name="Bechah Y."/>
            <person name="El Karkouri K."/>
            <person name="Mediannikov O."/>
            <person name="Leroy Q."/>
            <person name="Pelletier N."/>
            <person name="Robert C."/>
            <person name="Medigue C."/>
            <person name="Mege J.L."/>
            <person name="Raoult D."/>
        </authorList>
    </citation>
    <scope>NUCLEOTIDE SEQUENCE [LARGE SCALE GENOMIC DNA]</scope>
    <source>
        <strain evidence="2 3">Rp22</strain>
    </source>
</reference>
<feature type="domain" description="RelA/SpoT" evidence="1">
    <location>
        <begin position="1"/>
        <end position="66"/>
    </location>
</feature>
<dbReference type="EMBL" id="CP001584">
    <property type="protein sequence ID" value="ADE30256.1"/>
    <property type="molecule type" value="Genomic_DNA"/>
</dbReference>
<gene>
    <name evidence="2" type="primary">spoT11</name>
    <name evidence="2" type="synonym">spoTd</name>
    <name evidence="2" type="ordered locus">rpr22_CDS683</name>
</gene>
<name>D5AXW7_RICPP</name>